<dbReference type="EMBL" id="CP009918">
    <property type="protein sequence ID" value="AJI20080.1"/>
    <property type="molecule type" value="Genomic_DNA"/>
</dbReference>
<dbReference type="AlphaFoldDB" id="A0A0B6A561"/>
<keyword evidence="1" id="KW-0614">Plasmid</keyword>
<geneLocation type="plasmid" evidence="1 2">
    <name>pBMV_4</name>
</geneLocation>
<evidence type="ECO:0000313" key="1">
    <source>
        <dbReference type="EMBL" id="AJI20080.1"/>
    </source>
</evidence>
<proteinExistence type="predicted"/>
<dbReference type="KEGG" id="bmeg:BG04_6016"/>
<reference evidence="1 2" key="1">
    <citation type="journal article" date="2015" name="Genome Announc.">
        <title>Complete genome sequences for 35 biothreat assay-relevant bacillus species.</title>
        <authorList>
            <person name="Johnson S.L."/>
            <person name="Daligault H.E."/>
            <person name="Davenport K.W."/>
            <person name="Jaissle J."/>
            <person name="Frey K.G."/>
            <person name="Ladner J.T."/>
            <person name="Broomall S.M."/>
            <person name="Bishop-Lilly K.A."/>
            <person name="Bruce D.C."/>
            <person name="Gibbons H.S."/>
            <person name="Coyne S.R."/>
            <person name="Lo C.C."/>
            <person name="Meincke L."/>
            <person name="Munk A.C."/>
            <person name="Koroleva G.I."/>
            <person name="Rosenzweig C.N."/>
            <person name="Palacios G.F."/>
            <person name="Redden C.L."/>
            <person name="Minogue T.D."/>
            <person name="Chain P.S."/>
        </authorList>
    </citation>
    <scope>NUCLEOTIDE SEQUENCE [LARGE SCALE GENOMIC DNA]</scope>
    <source>
        <strain evidence="2">ATCC 14581 / DSM 32 / JCM 2506 / NBRC 15308 / NCIMB 9376 / NCTC 10342 / NRRL B-14308 / VKM B-512</strain>
        <plasmid evidence="1 2">pBMV_4</plasmid>
    </source>
</reference>
<name>A0A0B6A561_PRIM2</name>
<accession>A0A0B6A561</accession>
<gene>
    <name evidence="1" type="ORF">BG04_6016</name>
</gene>
<protein>
    <submittedName>
        <fullName evidence="1">Uncharacterized protein</fullName>
    </submittedName>
</protein>
<sequence>MAVIVFSVGGADTRDQGIKEMSFFALETFIKKWKAFIFSLG</sequence>
<evidence type="ECO:0000313" key="2">
    <source>
        <dbReference type="Proteomes" id="UP000031829"/>
    </source>
</evidence>
<dbReference type="HOGENOM" id="CLU_3265800_0_0_9"/>
<dbReference type="Proteomes" id="UP000031829">
    <property type="component" value="Plasmid pBMV_4"/>
</dbReference>
<organism evidence="1 2">
    <name type="scientific">Priestia megaterium (strain ATCC 14581 / DSM 32 / CCUG 1817 / JCM 2506 / NBRC 15308 / NCIMB 9376 / NCTC 10342 / NRRL B-14308 / VKM B-512 / Ford 19)</name>
    <name type="common">Bacillus megaterium</name>
    <dbReference type="NCBI Taxonomy" id="1348623"/>
    <lineage>
        <taxon>Bacteria</taxon>
        <taxon>Bacillati</taxon>
        <taxon>Bacillota</taxon>
        <taxon>Bacilli</taxon>
        <taxon>Bacillales</taxon>
        <taxon>Bacillaceae</taxon>
        <taxon>Priestia</taxon>
    </lineage>
</organism>